<dbReference type="Proteomes" id="UP000235220">
    <property type="component" value="Chromosome 15"/>
</dbReference>
<dbReference type="Gramene" id="Jr15_07340_p1">
    <property type="protein sequence ID" value="cds.Jr15_07340_p1"/>
    <property type="gene ID" value="Jr15_07340"/>
</dbReference>
<dbReference type="OrthoDB" id="693437at2759"/>
<dbReference type="InterPro" id="IPR039607">
    <property type="entry name" value="VQ_8/17/18/20/21/25"/>
</dbReference>
<feature type="compositionally biased region" description="Basic and acidic residues" evidence="1">
    <location>
        <begin position="7"/>
        <end position="20"/>
    </location>
</feature>
<name>A0A2I4HPD9_JUGRE</name>
<dbReference type="Pfam" id="PF05678">
    <property type="entry name" value="VQ"/>
    <property type="match status" value="1"/>
</dbReference>
<dbReference type="InterPro" id="IPR008889">
    <property type="entry name" value="VQ"/>
</dbReference>
<evidence type="ECO:0000256" key="1">
    <source>
        <dbReference type="SAM" id="MobiDB-lite"/>
    </source>
</evidence>
<feature type="compositionally biased region" description="Low complexity" evidence="1">
    <location>
        <begin position="56"/>
        <end position="66"/>
    </location>
</feature>
<dbReference type="PANTHER" id="PTHR33143">
    <property type="entry name" value="F16F4.1 PROTEIN-RELATED"/>
    <property type="match status" value="1"/>
</dbReference>
<protein>
    <submittedName>
        <fullName evidence="3">VQ motif-containing protein 8, chloroplastic-like</fullName>
    </submittedName>
</protein>
<dbReference type="AlphaFoldDB" id="A0A2I4HPD9"/>
<reference evidence="3" key="1">
    <citation type="submission" date="2025-08" db="UniProtKB">
        <authorList>
            <consortium name="RefSeq"/>
        </authorList>
    </citation>
    <scope>IDENTIFICATION</scope>
    <source>
        <tissue evidence="3">Leaves</tissue>
    </source>
</reference>
<proteinExistence type="predicted"/>
<dbReference type="GeneID" id="109020070"/>
<organism evidence="2 3">
    <name type="scientific">Juglans regia</name>
    <name type="common">English walnut</name>
    <dbReference type="NCBI Taxonomy" id="51240"/>
    <lineage>
        <taxon>Eukaryota</taxon>
        <taxon>Viridiplantae</taxon>
        <taxon>Streptophyta</taxon>
        <taxon>Embryophyta</taxon>
        <taxon>Tracheophyta</taxon>
        <taxon>Spermatophyta</taxon>
        <taxon>Magnoliopsida</taxon>
        <taxon>eudicotyledons</taxon>
        <taxon>Gunneridae</taxon>
        <taxon>Pentapetalae</taxon>
        <taxon>rosids</taxon>
        <taxon>fabids</taxon>
        <taxon>Fagales</taxon>
        <taxon>Juglandaceae</taxon>
        <taxon>Juglans</taxon>
    </lineage>
</organism>
<keyword evidence="2" id="KW-1185">Reference proteome</keyword>
<dbReference type="PANTHER" id="PTHR33143:SF63">
    <property type="entry name" value="F16F4.1 PROTEIN"/>
    <property type="match status" value="1"/>
</dbReference>
<sequence length="223" mass="24644">MRPAKFNGDDLHENSRREINGVRPSQLKIQKGSRFIHKSSSSTSISSVPCVNVPARRQQQQQQQKQPRPPVIIYTQSPKIIRTDAKDFRALVQKLTGMSSPSSSNNNHETDTAPIPPVRQPHKSSGESAFSVEGNRNRNVNPWSNDDNDSSSVLTDENSSGGCGVDFKASSFSISSANESQSHPHFADIPSFTPNDTYFSGWTGPVYQYPDFANISPAVFKFM</sequence>
<dbReference type="STRING" id="51240.A0A2I4HPD9"/>
<evidence type="ECO:0000313" key="3">
    <source>
        <dbReference type="RefSeq" id="XP_018858024.1"/>
    </source>
</evidence>
<feature type="region of interest" description="Disordered" evidence="1">
    <location>
        <begin position="97"/>
        <end position="160"/>
    </location>
</feature>
<dbReference type="RefSeq" id="XP_018858024.1">
    <property type="nucleotide sequence ID" value="XM_019002479.2"/>
</dbReference>
<dbReference type="GO" id="GO:0005634">
    <property type="term" value="C:nucleus"/>
    <property type="evidence" value="ECO:0000318"/>
    <property type="project" value="GO_Central"/>
</dbReference>
<feature type="region of interest" description="Disordered" evidence="1">
    <location>
        <begin position="1"/>
        <end position="78"/>
    </location>
</feature>
<dbReference type="KEGG" id="jre:109020070"/>
<feature type="compositionally biased region" description="Polar residues" evidence="1">
    <location>
        <begin position="97"/>
        <end position="107"/>
    </location>
</feature>
<gene>
    <name evidence="3" type="primary">LOC109020070</name>
</gene>
<accession>A0A2I4HPD9</accession>
<evidence type="ECO:0000313" key="2">
    <source>
        <dbReference type="Proteomes" id="UP000235220"/>
    </source>
</evidence>